<dbReference type="EMBL" id="BKCJ010140489">
    <property type="protein sequence ID" value="GEX94070.1"/>
    <property type="molecule type" value="Genomic_DNA"/>
</dbReference>
<proteinExistence type="predicted"/>
<protein>
    <submittedName>
        <fullName evidence="1">Uncharacterized protein</fullName>
    </submittedName>
</protein>
<evidence type="ECO:0000313" key="1">
    <source>
        <dbReference type="EMBL" id="GEX94070.1"/>
    </source>
</evidence>
<gene>
    <name evidence="1" type="ORF">Tci_366045</name>
</gene>
<accession>A0A699HDZ7</accession>
<name>A0A699HDZ7_TANCI</name>
<reference evidence="1" key="1">
    <citation type="journal article" date="2019" name="Sci. Rep.">
        <title>Draft genome of Tanacetum cinerariifolium, the natural source of mosquito coil.</title>
        <authorList>
            <person name="Yamashiro T."/>
            <person name="Shiraishi A."/>
            <person name="Satake H."/>
            <person name="Nakayama K."/>
        </authorList>
    </citation>
    <scope>NUCLEOTIDE SEQUENCE</scope>
</reference>
<dbReference type="AlphaFoldDB" id="A0A699HDZ7"/>
<comment type="caution">
    <text evidence="1">The sequence shown here is derived from an EMBL/GenBank/DDBJ whole genome shotgun (WGS) entry which is preliminary data.</text>
</comment>
<organism evidence="1">
    <name type="scientific">Tanacetum cinerariifolium</name>
    <name type="common">Dalmatian daisy</name>
    <name type="synonym">Chrysanthemum cinerariifolium</name>
    <dbReference type="NCBI Taxonomy" id="118510"/>
    <lineage>
        <taxon>Eukaryota</taxon>
        <taxon>Viridiplantae</taxon>
        <taxon>Streptophyta</taxon>
        <taxon>Embryophyta</taxon>
        <taxon>Tracheophyta</taxon>
        <taxon>Spermatophyta</taxon>
        <taxon>Magnoliopsida</taxon>
        <taxon>eudicotyledons</taxon>
        <taxon>Gunneridae</taxon>
        <taxon>Pentapetalae</taxon>
        <taxon>asterids</taxon>
        <taxon>campanulids</taxon>
        <taxon>Asterales</taxon>
        <taxon>Asteraceae</taxon>
        <taxon>Asteroideae</taxon>
        <taxon>Anthemideae</taxon>
        <taxon>Anthemidinae</taxon>
        <taxon>Tanacetum</taxon>
    </lineage>
</organism>
<sequence length="152" mass="17152">MSSSLGERNHEMIYEEVYVGDSNRLGGEDKPIEASEEHSIGKYHQVAFDHTFHFLGHVVTDIAQKDKNKAKPTKLSTRMERVQEIKAEGDFISYPILLILLILQPKRSPKTITPIFIGGWDMKANQRSRSIAWRTNKIGGLGLEMGGSSKRL</sequence>